<dbReference type="InterPro" id="IPR013783">
    <property type="entry name" value="Ig-like_fold"/>
</dbReference>
<comment type="caution">
    <text evidence="3">The sequence shown here is derived from an EMBL/GenBank/DDBJ whole genome shotgun (WGS) entry which is preliminary data.</text>
</comment>
<keyword evidence="1" id="KW-0732">Signal</keyword>
<evidence type="ECO:0000256" key="1">
    <source>
        <dbReference type="SAM" id="SignalP"/>
    </source>
</evidence>
<dbReference type="Proteomes" id="UP001500063">
    <property type="component" value="Unassembled WGS sequence"/>
</dbReference>
<dbReference type="RefSeq" id="WP_344116226.1">
    <property type="nucleotide sequence ID" value="NZ_BAAABW010000004.1"/>
</dbReference>
<feature type="signal peptide" evidence="1">
    <location>
        <begin position="1"/>
        <end position="29"/>
    </location>
</feature>
<name>A0ABN0WF67_9ACTN</name>
<dbReference type="Gene3D" id="2.130.10.10">
    <property type="entry name" value="YVTN repeat-like/Quinoprotein amine dehydrogenase"/>
    <property type="match status" value="2"/>
</dbReference>
<evidence type="ECO:0000313" key="3">
    <source>
        <dbReference type="EMBL" id="GAA0335199.1"/>
    </source>
</evidence>
<dbReference type="Pfam" id="PF16640">
    <property type="entry name" value="Big_3_5"/>
    <property type="match status" value="1"/>
</dbReference>
<dbReference type="InterPro" id="IPR011044">
    <property type="entry name" value="Quino_amine_DH_bsu"/>
</dbReference>
<protein>
    <recommendedName>
        <fullName evidence="2">Bacterial Ig-like domain-containing protein</fullName>
    </recommendedName>
</protein>
<keyword evidence="4" id="KW-1185">Reference proteome</keyword>
<accession>A0ABN0WF67</accession>
<sequence>MSQFRRFTSVPLVLALGAAALTLAAPAHADSGPAADTVTKLPVKSYGQMVVDEANQHIFITESSNSGTTAEKLLVYNFRGELVKTMDDVVSATGMTLSADGRSLYLALSGGVYEYDTATLTKKIKNHFPWAGCDRQIALSGDKLWYTQQHSSGQACADGDFELWNVKGPADNETRERDFVYAINGPMRIATSPKLPGKMVLATDATRAKPNPALYLFDVSGEKIKIERQRFFALDSAAGLDLKDMAFTPDGTRLAVADAKGGHRLLNASDLSDVGTGYYPPLADGTVSTAVAFSGDGTYVARGAAASGGTDLVVQNADPATGTQQRAYTFDGKDHQGDQVAQHGLGWGDKGRALFAVTTNAEHSGYWLRVLHDPQPLRDARFAGELTSGTQKPVVGGQLKINGRLERDGATPAEPVKVTAVREDADGKHALAPATVGEDGTFTVEDTPSRVGSTTYTVSFAGDAAHRPAKDVTLTVEVAKAGTAVALSAPERSRIGHTLDFTGKLTSNGARIPDGQLVTVVRKTPLGTKMLGTAPVAADGTFHVVDTPWAAGSTTYTVTWNGDGSHEGSSSSATVKVGLRR</sequence>
<dbReference type="EMBL" id="BAAABW010000004">
    <property type="protein sequence ID" value="GAA0335199.1"/>
    <property type="molecule type" value="Genomic_DNA"/>
</dbReference>
<dbReference type="SUPFAM" id="SSF75011">
    <property type="entry name" value="3-carboxy-cis,cis-mucoante lactonizing enzyme"/>
    <property type="match status" value="1"/>
</dbReference>
<gene>
    <name evidence="3" type="ORF">GCM10010319_08940</name>
</gene>
<feature type="chain" id="PRO_5047276794" description="Bacterial Ig-like domain-containing protein" evidence="1">
    <location>
        <begin position="30"/>
        <end position="581"/>
    </location>
</feature>
<feature type="domain" description="Bacterial Ig-like" evidence="2">
    <location>
        <begin position="488"/>
        <end position="577"/>
    </location>
</feature>
<dbReference type="InterPro" id="IPR015943">
    <property type="entry name" value="WD40/YVTN_repeat-like_dom_sf"/>
</dbReference>
<dbReference type="InterPro" id="IPR032109">
    <property type="entry name" value="Big_3_5"/>
</dbReference>
<evidence type="ECO:0000259" key="2">
    <source>
        <dbReference type="Pfam" id="PF16640"/>
    </source>
</evidence>
<dbReference type="Gene3D" id="2.60.40.10">
    <property type="entry name" value="Immunoglobulins"/>
    <property type="match status" value="1"/>
</dbReference>
<dbReference type="SUPFAM" id="SSF50969">
    <property type="entry name" value="YVTN repeat-like/Quinoprotein amine dehydrogenase"/>
    <property type="match status" value="1"/>
</dbReference>
<reference evidence="3 4" key="1">
    <citation type="journal article" date="2019" name="Int. J. Syst. Evol. Microbiol.">
        <title>The Global Catalogue of Microorganisms (GCM) 10K type strain sequencing project: providing services to taxonomists for standard genome sequencing and annotation.</title>
        <authorList>
            <consortium name="The Broad Institute Genomics Platform"/>
            <consortium name="The Broad Institute Genome Sequencing Center for Infectious Disease"/>
            <person name="Wu L."/>
            <person name="Ma J."/>
        </authorList>
    </citation>
    <scope>NUCLEOTIDE SEQUENCE [LARGE SCALE GENOMIC DNA]</scope>
    <source>
        <strain evidence="3 4">JCM 4565</strain>
    </source>
</reference>
<evidence type="ECO:0000313" key="4">
    <source>
        <dbReference type="Proteomes" id="UP001500063"/>
    </source>
</evidence>
<proteinExistence type="predicted"/>
<organism evidence="3 4">
    <name type="scientific">Streptomyces blastmyceticus</name>
    <dbReference type="NCBI Taxonomy" id="68180"/>
    <lineage>
        <taxon>Bacteria</taxon>
        <taxon>Bacillati</taxon>
        <taxon>Actinomycetota</taxon>
        <taxon>Actinomycetes</taxon>
        <taxon>Kitasatosporales</taxon>
        <taxon>Streptomycetaceae</taxon>
        <taxon>Streptomyces</taxon>
    </lineage>
</organism>